<evidence type="ECO:0000256" key="2">
    <source>
        <dbReference type="SAM" id="MobiDB-lite"/>
    </source>
</evidence>
<feature type="region of interest" description="Disordered" evidence="2">
    <location>
        <begin position="181"/>
        <end position="252"/>
    </location>
</feature>
<organism evidence="3 4">
    <name type="scientific">Actinidia rufa</name>
    <dbReference type="NCBI Taxonomy" id="165716"/>
    <lineage>
        <taxon>Eukaryota</taxon>
        <taxon>Viridiplantae</taxon>
        <taxon>Streptophyta</taxon>
        <taxon>Embryophyta</taxon>
        <taxon>Tracheophyta</taxon>
        <taxon>Spermatophyta</taxon>
        <taxon>Magnoliopsida</taxon>
        <taxon>eudicotyledons</taxon>
        <taxon>Gunneridae</taxon>
        <taxon>Pentapetalae</taxon>
        <taxon>asterids</taxon>
        <taxon>Ericales</taxon>
        <taxon>Actinidiaceae</taxon>
        <taxon>Actinidia</taxon>
    </lineage>
</organism>
<comment type="caution">
    <text evidence="3">The sequence shown here is derived from an EMBL/GenBank/DDBJ whole genome shotgun (WGS) entry which is preliminary data.</text>
</comment>
<proteinExistence type="predicted"/>
<keyword evidence="1" id="KW-0175">Coiled coil</keyword>
<protein>
    <submittedName>
        <fullName evidence="3">Uncharacterized protein</fullName>
    </submittedName>
</protein>
<dbReference type="EMBL" id="BJWL01000024">
    <property type="protein sequence ID" value="GFZ14743.1"/>
    <property type="molecule type" value="Genomic_DNA"/>
</dbReference>
<reference evidence="3 4" key="1">
    <citation type="submission" date="2019-07" db="EMBL/GenBank/DDBJ databases">
        <title>De Novo Assembly of kiwifruit Actinidia rufa.</title>
        <authorList>
            <person name="Sugita-Konishi S."/>
            <person name="Sato K."/>
            <person name="Mori E."/>
            <person name="Abe Y."/>
            <person name="Kisaki G."/>
            <person name="Hamano K."/>
            <person name="Suezawa K."/>
            <person name="Otani M."/>
            <person name="Fukuda T."/>
            <person name="Manabe T."/>
            <person name="Gomi K."/>
            <person name="Tabuchi M."/>
            <person name="Akimitsu K."/>
            <person name="Kataoka I."/>
        </authorList>
    </citation>
    <scope>NUCLEOTIDE SEQUENCE [LARGE SCALE GENOMIC DNA]</scope>
    <source>
        <strain evidence="4">cv. Fuchu</strain>
    </source>
</reference>
<dbReference type="Proteomes" id="UP000585474">
    <property type="component" value="Unassembled WGS sequence"/>
</dbReference>
<evidence type="ECO:0000256" key="1">
    <source>
        <dbReference type="SAM" id="Coils"/>
    </source>
</evidence>
<evidence type="ECO:0000313" key="3">
    <source>
        <dbReference type="EMBL" id="GFZ14743.1"/>
    </source>
</evidence>
<feature type="coiled-coil region" evidence="1">
    <location>
        <begin position="267"/>
        <end position="305"/>
    </location>
</feature>
<dbReference type="OrthoDB" id="671678at2759"/>
<evidence type="ECO:0000313" key="4">
    <source>
        <dbReference type="Proteomes" id="UP000585474"/>
    </source>
</evidence>
<sequence length="339" mass="38343">MTQGELDRLQESCSFPVRIQIRLPKVDETITSARLGDVIFYEAAFLFTPQSEGYWHVINIYPAQLVPNAWRSIISALVLWQFKKFALSLNEFRLVFGIFNNPKSDSGWLYFKARLKSLEFRRVRDRRVPQVSCSSFTKFSILSLSNIALTLSGQFYPIKDVLRLKSFPRSFSLDSRQMVASGKDNAEEKPTADAAHVAVNEDTKKKGFMPPPNDKKKGPTIKAPAKSKAQSLCHGESSSGKEASLRAHSARQQGVVLGSSLADHGREMREELENQHAAKELRRMKEEHDTALERHKKEIAKLKGKEALTKMSTIEEFKSSDDFKEAVEKSSFFVLLQGL</sequence>
<gene>
    <name evidence="3" type="ORF">Acr_24g0009330</name>
</gene>
<accession>A0A7J0GVC2</accession>
<dbReference type="AlphaFoldDB" id="A0A7J0GVC2"/>
<name>A0A7J0GVC2_9ERIC</name>
<keyword evidence="4" id="KW-1185">Reference proteome</keyword>